<dbReference type="InterPro" id="IPR010736">
    <property type="entry name" value="SHIPPO-rpt"/>
</dbReference>
<feature type="non-terminal residue" evidence="2">
    <location>
        <position position="124"/>
    </location>
</feature>
<accession>A0A7K9F416</accession>
<evidence type="ECO:0000313" key="2">
    <source>
        <dbReference type="EMBL" id="NXG83898.1"/>
    </source>
</evidence>
<protein>
    <submittedName>
        <fullName evidence="2">ODF3A protein</fullName>
    </submittedName>
</protein>
<comment type="caution">
    <text evidence="2">The sequence shown here is derived from an EMBL/GenBank/DDBJ whole genome shotgun (WGS) entry which is preliminary data.</text>
</comment>
<gene>
    <name evidence="2" type="primary">Odf3_1</name>
    <name evidence="2" type="ORF">STEPAR_R05567</name>
</gene>
<proteinExistence type="predicted"/>
<feature type="non-terminal residue" evidence="2">
    <location>
        <position position="1"/>
    </location>
</feature>
<dbReference type="PANTHER" id="PTHR21580:SF28">
    <property type="entry name" value="BOREALIN N-TERMINAL DOMAIN-CONTAINING PROTEIN-RELATED"/>
    <property type="match status" value="1"/>
</dbReference>
<keyword evidence="3" id="KW-1185">Reference proteome</keyword>
<dbReference type="EMBL" id="VWZL01001217">
    <property type="protein sequence ID" value="NXG83898.1"/>
    <property type="molecule type" value="Genomic_DNA"/>
</dbReference>
<dbReference type="GO" id="GO:0005856">
    <property type="term" value="C:cytoskeleton"/>
    <property type="evidence" value="ECO:0007669"/>
    <property type="project" value="TreeGrafter"/>
</dbReference>
<dbReference type="PANTHER" id="PTHR21580">
    <property type="entry name" value="SHIPPO-1-RELATED"/>
    <property type="match status" value="1"/>
</dbReference>
<feature type="region of interest" description="Disordered" evidence="1">
    <location>
        <begin position="98"/>
        <end position="124"/>
    </location>
</feature>
<reference evidence="2 3" key="1">
    <citation type="submission" date="2019-09" db="EMBL/GenBank/DDBJ databases">
        <title>Bird 10,000 Genomes (B10K) Project - Family phase.</title>
        <authorList>
            <person name="Zhang G."/>
        </authorList>
    </citation>
    <scope>NUCLEOTIDE SEQUENCE [LARGE SCALE GENOMIC DNA]</scope>
    <source>
        <strain evidence="2">B10K-DU-001-20</strain>
        <tissue evidence="2">Muscle</tissue>
    </source>
</reference>
<dbReference type="Pfam" id="PF07004">
    <property type="entry name" value="SHIPPO-rpt"/>
    <property type="match status" value="2"/>
</dbReference>
<evidence type="ECO:0000313" key="3">
    <source>
        <dbReference type="Proteomes" id="UP000532908"/>
    </source>
</evidence>
<evidence type="ECO:0000256" key="1">
    <source>
        <dbReference type="SAM" id="MobiDB-lite"/>
    </source>
</evidence>
<organism evidence="2 3">
    <name type="scientific">Stercorarius parasiticus</name>
    <name type="common">Parasitic jaeger</name>
    <name type="synonym">Arctic skua</name>
    <dbReference type="NCBI Taxonomy" id="54059"/>
    <lineage>
        <taxon>Eukaryota</taxon>
        <taxon>Metazoa</taxon>
        <taxon>Chordata</taxon>
        <taxon>Craniata</taxon>
        <taxon>Vertebrata</taxon>
        <taxon>Euteleostomi</taxon>
        <taxon>Archelosauria</taxon>
        <taxon>Archosauria</taxon>
        <taxon>Dinosauria</taxon>
        <taxon>Saurischia</taxon>
        <taxon>Theropoda</taxon>
        <taxon>Coelurosauria</taxon>
        <taxon>Aves</taxon>
        <taxon>Neognathae</taxon>
        <taxon>Neoaves</taxon>
        <taxon>Charadriiformes</taxon>
        <taxon>Stercorariidae</taxon>
        <taxon>Stercorarius</taxon>
    </lineage>
</organism>
<name>A0A7K9F416_STEPR</name>
<dbReference type="AlphaFoldDB" id="A0A7K9F416"/>
<dbReference type="InterPro" id="IPR051291">
    <property type="entry name" value="CIMAP"/>
</dbReference>
<sequence>GDYCTDKADKHLYKCPPVQSMAFRHKAVKDDQTPGPGTYTLPRLVGPNTAYIPASPCYSMAGKSKHNGFPEDLSKTPGPAAFPKMELDLYKNRAPTYTMGTRARPGGDPKVKPGLPDYYLGKVR</sequence>
<dbReference type="Proteomes" id="UP000532908">
    <property type="component" value="Unassembled WGS sequence"/>
</dbReference>